<keyword evidence="4" id="KW-0812">Transmembrane</keyword>
<keyword evidence="2" id="KW-1003">Cell membrane</keyword>
<dbReference type="Pfam" id="PF03799">
    <property type="entry name" value="FtsQ_DivIB_C"/>
    <property type="match status" value="1"/>
</dbReference>
<gene>
    <name evidence="9" type="ORF">L7E55_16490</name>
</gene>
<dbReference type="RefSeq" id="WP_277445446.1">
    <property type="nucleotide sequence ID" value="NZ_JAKOAV010000051.1"/>
</dbReference>
<comment type="subcellular location">
    <subcellularLocation>
        <location evidence="1">Membrane</location>
    </subcellularLocation>
</comment>
<dbReference type="Gene3D" id="3.10.20.310">
    <property type="entry name" value="membrane protein fhac"/>
    <property type="match status" value="1"/>
</dbReference>
<evidence type="ECO:0000256" key="2">
    <source>
        <dbReference type="ARBA" id="ARBA00022475"/>
    </source>
</evidence>
<evidence type="ECO:0000256" key="6">
    <source>
        <dbReference type="ARBA" id="ARBA00023136"/>
    </source>
</evidence>
<keyword evidence="10" id="KW-1185">Reference proteome</keyword>
<reference evidence="9" key="1">
    <citation type="submission" date="2022-02" db="EMBL/GenBank/DDBJ databases">
        <authorList>
            <person name="Leng L."/>
        </authorList>
    </citation>
    <scope>NUCLEOTIDE SEQUENCE</scope>
    <source>
        <strain evidence="9">JI</strain>
    </source>
</reference>
<evidence type="ECO:0000256" key="7">
    <source>
        <dbReference type="ARBA" id="ARBA00023306"/>
    </source>
</evidence>
<accession>A0A9X4JU53</accession>
<dbReference type="PANTHER" id="PTHR37820">
    <property type="entry name" value="CELL DIVISION PROTEIN DIVIB"/>
    <property type="match status" value="1"/>
</dbReference>
<sequence length="211" mass="23197">MKSPLFEIKQVVIRGNLYLAEENIRTEADINMGINIFKINLAAVADKLKMMPMIKDARVTRVLPSTVLINVTERRPLGLLPVGNSFVEVDEEGICLQKAGSGVPGIPIITGIKVDAPGLGERVKAEHLEDALMMTSGLPDEVINKLSEVHVDQNGQIKAYTLDRIQCRLGEAVDIREKGVVLARILQEMQKQGAKVKYIDLTSVGKPVVKY</sequence>
<evidence type="ECO:0000256" key="5">
    <source>
        <dbReference type="ARBA" id="ARBA00022989"/>
    </source>
</evidence>
<name>A0A9X4JU53_9FIRM</name>
<feature type="domain" description="POTRA" evidence="8">
    <location>
        <begin position="6"/>
        <end position="74"/>
    </location>
</feature>
<dbReference type="AlphaFoldDB" id="A0A9X4JU53"/>
<evidence type="ECO:0000313" key="9">
    <source>
        <dbReference type="EMBL" id="MDF9409924.1"/>
    </source>
</evidence>
<dbReference type="InterPro" id="IPR050487">
    <property type="entry name" value="FtsQ_DivIB"/>
</dbReference>
<evidence type="ECO:0000259" key="8">
    <source>
        <dbReference type="PROSITE" id="PS51779"/>
    </source>
</evidence>
<protein>
    <submittedName>
        <fullName evidence="9">FtsQ-type POTRA domain-containing protein</fullName>
    </submittedName>
</protein>
<dbReference type="EMBL" id="JAKOAV010000051">
    <property type="protein sequence ID" value="MDF9409924.1"/>
    <property type="molecule type" value="Genomic_DNA"/>
</dbReference>
<organism evidence="9 10">
    <name type="scientific">Pelotomaculum isophthalicicum JI</name>
    <dbReference type="NCBI Taxonomy" id="947010"/>
    <lineage>
        <taxon>Bacteria</taxon>
        <taxon>Bacillati</taxon>
        <taxon>Bacillota</taxon>
        <taxon>Clostridia</taxon>
        <taxon>Eubacteriales</taxon>
        <taxon>Desulfotomaculaceae</taxon>
        <taxon>Pelotomaculum</taxon>
    </lineage>
</organism>
<dbReference type="PANTHER" id="PTHR37820:SF1">
    <property type="entry name" value="CELL DIVISION PROTEIN FTSQ"/>
    <property type="match status" value="1"/>
</dbReference>
<dbReference type="InterPro" id="IPR034746">
    <property type="entry name" value="POTRA"/>
</dbReference>
<comment type="caution">
    <text evidence="9">The sequence shown here is derived from an EMBL/GenBank/DDBJ whole genome shotgun (WGS) entry which is preliminary data.</text>
</comment>
<dbReference type="InterPro" id="IPR013685">
    <property type="entry name" value="POTRA_FtsQ_type"/>
</dbReference>
<evidence type="ECO:0000313" key="10">
    <source>
        <dbReference type="Proteomes" id="UP001154312"/>
    </source>
</evidence>
<dbReference type="PROSITE" id="PS51779">
    <property type="entry name" value="POTRA"/>
    <property type="match status" value="1"/>
</dbReference>
<keyword evidence="3" id="KW-0132">Cell division</keyword>
<evidence type="ECO:0000256" key="4">
    <source>
        <dbReference type="ARBA" id="ARBA00022692"/>
    </source>
</evidence>
<evidence type="ECO:0000256" key="1">
    <source>
        <dbReference type="ARBA" id="ARBA00004370"/>
    </source>
</evidence>
<evidence type="ECO:0000256" key="3">
    <source>
        <dbReference type="ARBA" id="ARBA00022618"/>
    </source>
</evidence>
<dbReference type="Proteomes" id="UP001154312">
    <property type="component" value="Unassembled WGS sequence"/>
</dbReference>
<dbReference type="Pfam" id="PF08478">
    <property type="entry name" value="POTRA_1"/>
    <property type="match status" value="1"/>
</dbReference>
<dbReference type="GO" id="GO:0051301">
    <property type="term" value="P:cell division"/>
    <property type="evidence" value="ECO:0007669"/>
    <property type="project" value="UniProtKB-KW"/>
</dbReference>
<dbReference type="GO" id="GO:0005886">
    <property type="term" value="C:plasma membrane"/>
    <property type="evidence" value="ECO:0007669"/>
    <property type="project" value="TreeGrafter"/>
</dbReference>
<keyword evidence="7" id="KW-0131">Cell cycle</keyword>
<keyword evidence="5" id="KW-1133">Transmembrane helix</keyword>
<proteinExistence type="predicted"/>
<keyword evidence="6" id="KW-0472">Membrane</keyword>
<dbReference type="InterPro" id="IPR005548">
    <property type="entry name" value="Cell_div_FtsQ/DivIB_C"/>
</dbReference>